<keyword evidence="3" id="KW-1185">Reference proteome</keyword>
<feature type="region of interest" description="Disordered" evidence="1">
    <location>
        <begin position="66"/>
        <end position="90"/>
    </location>
</feature>
<feature type="region of interest" description="Disordered" evidence="1">
    <location>
        <begin position="1"/>
        <end position="26"/>
    </location>
</feature>
<reference evidence="2" key="2">
    <citation type="submission" date="2025-09" db="UniProtKB">
        <authorList>
            <consortium name="Ensembl"/>
        </authorList>
    </citation>
    <scope>IDENTIFICATION</scope>
</reference>
<reference evidence="2" key="1">
    <citation type="submission" date="2025-08" db="UniProtKB">
        <authorList>
            <consortium name="Ensembl"/>
        </authorList>
    </citation>
    <scope>IDENTIFICATION</scope>
</reference>
<sequence length="111" mass="12566">MSKSHSVGDSVNGRPSVVHRPVTRPGQIYQSRTDNSAALQAQRWVVTPDKSFRYMIRIYLLPWPSRYQPNRRRGSSASSGGSQSLSFGTQRPRASLWLWSTPSLRCFGPSW</sequence>
<organism evidence="2 3">
    <name type="scientific">Moschus moschiferus</name>
    <name type="common">Siberian musk deer</name>
    <name type="synonym">Moschus sibiricus</name>
    <dbReference type="NCBI Taxonomy" id="68415"/>
    <lineage>
        <taxon>Eukaryota</taxon>
        <taxon>Metazoa</taxon>
        <taxon>Chordata</taxon>
        <taxon>Craniata</taxon>
        <taxon>Vertebrata</taxon>
        <taxon>Euteleostomi</taxon>
        <taxon>Mammalia</taxon>
        <taxon>Eutheria</taxon>
        <taxon>Laurasiatheria</taxon>
        <taxon>Artiodactyla</taxon>
        <taxon>Ruminantia</taxon>
        <taxon>Pecora</taxon>
        <taxon>Moschidae</taxon>
        <taxon>Moschus</taxon>
    </lineage>
</organism>
<evidence type="ECO:0000313" key="3">
    <source>
        <dbReference type="Proteomes" id="UP000694544"/>
    </source>
</evidence>
<dbReference type="Proteomes" id="UP000694544">
    <property type="component" value="Unplaced"/>
</dbReference>
<evidence type="ECO:0000256" key="1">
    <source>
        <dbReference type="SAM" id="MobiDB-lite"/>
    </source>
</evidence>
<name>A0A8C6FKF3_MOSMO</name>
<accession>A0A8C6FKF3</accession>
<feature type="compositionally biased region" description="Low complexity" evidence="1">
    <location>
        <begin position="75"/>
        <end position="88"/>
    </location>
</feature>
<evidence type="ECO:0000313" key="2">
    <source>
        <dbReference type="Ensembl" id="ENSMMSP00000012014.1"/>
    </source>
</evidence>
<proteinExistence type="predicted"/>
<dbReference type="AlphaFoldDB" id="A0A8C6FKF3"/>
<dbReference type="Ensembl" id="ENSMMST00000013268.1">
    <property type="protein sequence ID" value="ENSMMSP00000012014.1"/>
    <property type="gene ID" value="ENSMMSG00000009209.1"/>
</dbReference>
<protein>
    <submittedName>
        <fullName evidence="2">Uncharacterized protein</fullName>
    </submittedName>
</protein>